<dbReference type="GO" id="GO:0016891">
    <property type="term" value="F:RNA endonuclease activity producing 5'-phosphomonoesters, hydrolytic mechanism"/>
    <property type="evidence" value="ECO:0007669"/>
    <property type="project" value="TreeGrafter"/>
</dbReference>
<evidence type="ECO:0000256" key="6">
    <source>
        <dbReference type="ARBA" id="ARBA00023098"/>
    </source>
</evidence>
<dbReference type="Proteomes" id="UP000502996">
    <property type="component" value="Chromosome"/>
</dbReference>
<dbReference type="GO" id="GO:0004630">
    <property type="term" value="F:phospholipase D activity"/>
    <property type="evidence" value="ECO:0007669"/>
    <property type="project" value="UniProtKB-EC"/>
</dbReference>
<evidence type="ECO:0000256" key="8">
    <source>
        <dbReference type="SAM" id="SignalP"/>
    </source>
</evidence>
<dbReference type="GO" id="GO:0006793">
    <property type="term" value="P:phosphorus metabolic process"/>
    <property type="evidence" value="ECO:0007669"/>
    <property type="project" value="UniProtKB-ARBA"/>
</dbReference>
<comment type="catalytic activity">
    <reaction evidence="1">
        <text>a 1,2-diacyl-sn-glycero-3-phosphocholine + H2O = a 1,2-diacyl-sn-glycero-3-phosphate + choline + H(+)</text>
        <dbReference type="Rhea" id="RHEA:14445"/>
        <dbReference type="ChEBI" id="CHEBI:15354"/>
        <dbReference type="ChEBI" id="CHEBI:15377"/>
        <dbReference type="ChEBI" id="CHEBI:15378"/>
        <dbReference type="ChEBI" id="CHEBI:57643"/>
        <dbReference type="ChEBI" id="CHEBI:58608"/>
        <dbReference type="EC" id="3.1.4.4"/>
    </reaction>
</comment>
<evidence type="ECO:0000313" key="11">
    <source>
        <dbReference type="Proteomes" id="UP000502996"/>
    </source>
</evidence>
<dbReference type="InterPro" id="IPR025202">
    <property type="entry name" value="PLD-like_dom"/>
</dbReference>
<evidence type="ECO:0000259" key="9">
    <source>
        <dbReference type="PROSITE" id="PS50035"/>
    </source>
</evidence>
<feature type="signal peptide" evidence="8">
    <location>
        <begin position="1"/>
        <end position="27"/>
    </location>
</feature>
<feature type="compositionally biased region" description="Gly residues" evidence="7">
    <location>
        <begin position="52"/>
        <end position="63"/>
    </location>
</feature>
<keyword evidence="6" id="KW-0443">Lipid metabolism</keyword>
<evidence type="ECO:0000256" key="5">
    <source>
        <dbReference type="ARBA" id="ARBA00022963"/>
    </source>
</evidence>
<evidence type="ECO:0000313" key="10">
    <source>
        <dbReference type="EMBL" id="QIG45029.1"/>
    </source>
</evidence>
<evidence type="ECO:0000256" key="4">
    <source>
        <dbReference type="ARBA" id="ARBA00022801"/>
    </source>
</evidence>
<dbReference type="Pfam" id="PF13091">
    <property type="entry name" value="PLDc_2"/>
    <property type="match status" value="2"/>
</dbReference>
<keyword evidence="11" id="KW-1185">Reference proteome</keyword>
<dbReference type="PROSITE" id="PS50035">
    <property type="entry name" value="PLD"/>
    <property type="match status" value="1"/>
</dbReference>
<dbReference type="EMBL" id="CP049257">
    <property type="protein sequence ID" value="QIG45029.1"/>
    <property type="molecule type" value="Genomic_DNA"/>
</dbReference>
<feature type="chain" id="PRO_5026192856" description="phospholipase D" evidence="8">
    <location>
        <begin position="28"/>
        <end position="507"/>
    </location>
</feature>
<dbReference type="PANTHER" id="PTHR43856">
    <property type="entry name" value="CARDIOLIPIN HYDROLASE"/>
    <property type="match status" value="1"/>
</dbReference>
<keyword evidence="4" id="KW-0378">Hydrolase</keyword>
<protein>
    <recommendedName>
        <fullName evidence="3">phospholipase D</fullName>
        <ecNumber evidence="3">3.1.4.4</ecNumber>
    </recommendedName>
</protein>
<dbReference type="KEGG" id="nano:G5V58_21665"/>
<dbReference type="Gene3D" id="3.30.870.10">
    <property type="entry name" value="Endonuclease Chain A"/>
    <property type="match status" value="2"/>
</dbReference>
<dbReference type="GO" id="GO:0016042">
    <property type="term" value="P:lipid catabolic process"/>
    <property type="evidence" value="ECO:0007669"/>
    <property type="project" value="UniProtKB-KW"/>
</dbReference>
<dbReference type="SUPFAM" id="SSF56024">
    <property type="entry name" value="Phospholipase D/nuclease"/>
    <property type="match status" value="2"/>
</dbReference>
<feature type="compositionally biased region" description="Low complexity" evidence="7">
    <location>
        <begin position="37"/>
        <end position="48"/>
    </location>
</feature>
<comment type="similarity">
    <text evidence="2">Belongs to the phospholipase D family.</text>
</comment>
<keyword evidence="8" id="KW-0732">Signal</keyword>
<accession>A0A6G6WII0</accession>
<evidence type="ECO:0000256" key="3">
    <source>
        <dbReference type="ARBA" id="ARBA00012027"/>
    </source>
</evidence>
<reference evidence="10 11" key="1">
    <citation type="submission" date="2020-02" db="EMBL/GenBank/DDBJ databases">
        <title>Full genome sequence of Nocardioides sp. R-3366.</title>
        <authorList>
            <person name="Im W.-T."/>
        </authorList>
    </citation>
    <scope>NUCLEOTIDE SEQUENCE [LARGE SCALE GENOMIC DNA]</scope>
    <source>
        <strain evidence="10 11">R-3366</strain>
    </source>
</reference>
<gene>
    <name evidence="10" type="ORF">G5V58_21665</name>
</gene>
<evidence type="ECO:0000256" key="1">
    <source>
        <dbReference type="ARBA" id="ARBA00000798"/>
    </source>
</evidence>
<dbReference type="InterPro" id="IPR051406">
    <property type="entry name" value="PLD_domain"/>
</dbReference>
<dbReference type="EC" id="3.1.4.4" evidence="3"/>
<evidence type="ECO:0000256" key="7">
    <source>
        <dbReference type="SAM" id="MobiDB-lite"/>
    </source>
</evidence>
<evidence type="ECO:0000256" key="2">
    <source>
        <dbReference type="ARBA" id="ARBA00008664"/>
    </source>
</evidence>
<dbReference type="InterPro" id="IPR001736">
    <property type="entry name" value="PLipase_D/transphosphatidylase"/>
</dbReference>
<dbReference type="AlphaFoldDB" id="A0A6G6WII0"/>
<sequence length="507" mass="56058">MKKVPALVATAVSAVLALTLGSAPGHAADGDASFDGPAATSAPTSPSPLILKGGGKGGKGGKGGGHRYSVPEGAYFNNPRGNWTARLRIERQIVRAIDNTRKGSYIRIALYSFDRIPVAQRLIAARNRGVHVQLLLNDHQDTRAMKMLRARLGTDRDKKDFIYKCHSGCRTDNRNRLLHSKFYTFTKTGKSKYALFFGSHNLTMNAARHQWNDLYLSAGREDLFNQYVALFDDMKKDYEVAQPPLPTFCGVPADGVACNDAVDFGTTVTFPRLVGPVNDPIVQILDKVQCITVQPDGSRVRTKLSVNMHTIRGRRGSYLADAYRRKFAEGCAARFSFGLVGGKTKPHLGAKTIRGRMPLRASSFDYHPDQEVKNPDGKLDLTLDYYSHQKILIIDGNYDGNPHAKVVFTGSSNWGALGSVNDEILVGIQGKRVVRQYQANFDFMWKPGNSRNAYTTTYLHFRVPVVRMGPDGEKVVTYRTVTRKRVVIDPSLVYHGAAAAGPYWEDD</sequence>
<dbReference type="PANTHER" id="PTHR43856:SF1">
    <property type="entry name" value="MITOCHONDRIAL CARDIOLIPIN HYDROLASE"/>
    <property type="match status" value="1"/>
</dbReference>
<dbReference type="RefSeq" id="WP_165237183.1">
    <property type="nucleotide sequence ID" value="NZ_CP049257.1"/>
</dbReference>
<organism evidence="10 11">
    <name type="scientific">Nocardioides anomalus</name>
    <dbReference type="NCBI Taxonomy" id="2712223"/>
    <lineage>
        <taxon>Bacteria</taxon>
        <taxon>Bacillati</taxon>
        <taxon>Actinomycetota</taxon>
        <taxon>Actinomycetes</taxon>
        <taxon>Propionibacteriales</taxon>
        <taxon>Nocardioidaceae</taxon>
        <taxon>Nocardioides</taxon>
    </lineage>
</organism>
<keyword evidence="5" id="KW-0442">Lipid degradation</keyword>
<feature type="region of interest" description="Disordered" evidence="7">
    <location>
        <begin position="31"/>
        <end position="72"/>
    </location>
</feature>
<proteinExistence type="inferred from homology"/>
<name>A0A6G6WII0_9ACTN</name>
<feature type="domain" description="PLD phosphodiesterase" evidence="9">
    <location>
        <begin position="383"/>
        <end position="418"/>
    </location>
</feature>